<dbReference type="InterPro" id="IPR050319">
    <property type="entry name" value="ABC_transp_ATP-bind"/>
</dbReference>
<dbReference type="EMBL" id="BAAAWD010000002">
    <property type="protein sequence ID" value="GAA2986007.1"/>
    <property type="molecule type" value="Genomic_DNA"/>
</dbReference>
<name>A0ABN3XPS5_9ACTN</name>
<organism evidence="7 8">
    <name type="scientific">Streptosporangium longisporum</name>
    <dbReference type="NCBI Taxonomy" id="46187"/>
    <lineage>
        <taxon>Bacteria</taxon>
        <taxon>Bacillati</taxon>
        <taxon>Actinomycetota</taxon>
        <taxon>Actinomycetes</taxon>
        <taxon>Streptosporangiales</taxon>
        <taxon>Streptosporangiaceae</taxon>
        <taxon>Streptosporangium</taxon>
    </lineage>
</organism>
<dbReference type="SMART" id="SM00382">
    <property type="entry name" value="AAA"/>
    <property type="match status" value="2"/>
</dbReference>
<evidence type="ECO:0000313" key="7">
    <source>
        <dbReference type="EMBL" id="GAA2986007.1"/>
    </source>
</evidence>
<dbReference type="Pfam" id="PF08352">
    <property type="entry name" value="oligo_HPY"/>
    <property type="match status" value="2"/>
</dbReference>
<dbReference type="SUPFAM" id="SSF52540">
    <property type="entry name" value="P-loop containing nucleoside triphosphate hydrolases"/>
    <property type="match status" value="2"/>
</dbReference>
<comment type="caution">
    <text evidence="7">The sequence shown here is derived from an EMBL/GenBank/DDBJ whole genome shotgun (WGS) entry which is preliminary data.</text>
</comment>
<dbReference type="PROSITE" id="PS00211">
    <property type="entry name" value="ABC_TRANSPORTER_1"/>
    <property type="match status" value="1"/>
</dbReference>
<keyword evidence="4 7" id="KW-0067">ATP-binding</keyword>
<dbReference type="InterPro" id="IPR027417">
    <property type="entry name" value="P-loop_NTPase"/>
</dbReference>
<dbReference type="InterPro" id="IPR003593">
    <property type="entry name" value="AAA+_ATPase"/>
</dbReference>
<keyword evidence="3" id="KW-0547">Nucleotide-binding</keyword>
<dbReference type="PANTHER" id="PTHR43776:SF7">
    <property type="entry name" value="D,D-DIPEPTIDE TRANSPORT ATP-BINDING PROTEIN DDPF-RELATED"/>
    <property type="match status" value="1"/>
</dbReference>
<keyword evidence="8" id="KW-1185">Reference proteome</keyword>
<dbReference type="NCBIfam" id="NF007739">
    <property type="entry name" value="PRK10419.1"/>
    <property type="match status" value="2"/>
</dbReference>
<evidence type="ECO:0000313" key="8">
    <source>
        <dbReference type="Proteomes" id="UP001499930"/>
    </source>
</evidence>
<evidence type="ECO:0000256" key="3">
    <source>
        <dbReference type="ARBA" id="ARBA00022741"/>
    </source>
</evidence>
<feature type="compositionally biased region" description="Low complexity" evidence="5">
    <location>
        <begin position="283"/>
        <end position="293"/>
    </location>
</feature>
<dbReference type="InterPro" id="IPR013563">
    <property type="entry name" value="Oligopep_ABC_C"/>
</dbReference>
<reference evidence="7 8" key="1">
    <citation type="journal article" date="2019" name="Int. J. Syst. Evol. Microbiol.">
        <title>The Global Catalogue of Microorganisms (GCM) 10K type strain sequencing project: providing services to taxonomists for standard genome sequencing and annotation.</title>
        <authorList>
            <consortium name="The Broad Institute Genomics Platform"/>
            <consortium name="The Broad Institute Genome Sequencing Center for Infectious Disease"/>
            <person name="Wu L."/>
            <person name="Ma J."/>
        </authorList>
    </citation>
    <scope>NUCLEOTIDE SEQUENCE [LARGE SCALE GENOMIC DNA]</scope>
    <source>
        <strain evidence="7 8">JCM 3106</strain>
    </source>
</reference>
<dbReference type="GO" id="GO:0005524">
    <property type="term" value="F:ATP binding"/>
    <property type="evidence" value="ECO:0007669"/>
    <property type="project" value="UniProtKB-KW"/>
</dbReference>
<dbReference type="NCBIfam" id="NF008453">
    <property type="entry name" value="PRK11308.1"/>
    <property type="match status" value="2"/>
</dbReference>
<evidence type="ECO:0000256" key="4">
    <source>
        <dbReference type="ARBA" id="ARBA00022840"/>
    </source>
</evidence>
<evidence type="ECO:0000256" key="1">
    <source>
        <dbReference type="ARBA" id="ARBA00005417"/>
    </source>
</evidence>
<dbReference type="RefSeq" id="WP_344886949.1">
    <property type="nucleotide sequence ID" value="NZ_BAAAWD010000002.1"/>
</dbReference>
<keyword evidence="2" id="KW-0813">Transport</keyword>
<feature type="compositionally biased region" description="Pro residues" evidence="5">
    <location>
        <begin position="294"/>
        <end position="308"/>
    </location>
</feature>
<accession>A0ABN3XPS5</accession>
<evidence type="ECO:0000256" key="2">
    <source>
        <dbReference type="ARBA" id="ARBA00022448"/>
    </source>
</evidence>
<dbReference type="Pfam" id="PF00005">
    <property type="entry name" value="ABC_tran"/>
    <property type="match status" value="2"/>
</dbReference>
<feature type="domain" description="ABC transporter" evidence="6">
    <location>
        <begin position="314"/>
        <end position="557"/>
    </location>
</feature>
<dbReference type="InterPro" id="IPR003439">
    <property type="entry name" value="ABC_transporter-like_ATP-bd"/>
</dbReference>
<dbReference type="InterPro" id="IPR017871">
    <property type="entry name" value="ABC_transporter-like_CS"/>
</dbReference>
<dbReference type="PROSITE" id="PS50893">
    <property type="entry name" value="ABC_TRANSPORTER_2"/>
    <property type="match status" value="2"/>
</dbReference>
<dbReference type="PANTHER" id="PTHR43776">
    <property type="entry name" value="TRANSPORT ATP-BINDING PROTEIN"/>
    <property type="match status" value="1"/>
</dbReference>
<dbReference type="CDD" id="cd03257">
    <property type="entry name" value="ABC_NikE_OppD_transporters"/>
    <property type="match status" value="2"/>
</dbReference>
<comment type="similarity">
    <text evidence="1">Belongs to the ABC transporter superfamily.</text>
</comment>
<sequence length="578" mass="61821">MSPAPGETADITNTADTAVPAGAGELLRVRDLTVGFATRRGHVDAVRGVSLRIDRGQVVAIVGESGSGKSVTARSLVGLAGDGARVEAAELAFDGLDLRRVRGRRWRALRGRRVGFVLQDALGSLDPLRRVGAEVAEPLREHRIVPSRQIGAEVVRLLGSAGVPLPESRARQYPHEMSGGLRQRALIASALAARPDLLIADEPTTALDATVQRQVLGLLRERAADGTAILLISHDLGVVTEIADHVYVMKDGRFVEDGPTRTVLRAPSHPYTETLVAAALGRGRGPARGASPHGPAPAPDPAPAPGPAPGRVVLRAEGLVKRYRLPGRGAFTAVDEVSVEVRAGETLGIVGESGSGKTTVGRLLLGLTAPDAGRVEVNGRPWAELRGPGRRTARRRVQMIYQHPLSSFDPRYTALRLLEEPLRAERVPGTERARRVAELLGHVGLGEEVLGRRARELSGGQRQRLAIARALAPRPDVIICDEPVSALDAVIQAQVLDVLADVQERLGVAYVFISHDLGVVRRISHEVAVMKDGRVVESGDIRKVFEAPEHPYTKTLLEAVPRLHRAGPADSQAILKPR</sequence>
<dbReference type="Proteomes" id="UP001499930">
    <property type="component" value="Unassembled WGS sequence"/>
</dbReference>
<proteinExistence type="inferred from homology"/>
<evidence type="ECO:0000256" key="5">
    <source>
        <dbReference type="SAM" id="MobiDB-lite"/>
    </source>
</evidence>
<feature type="domain" description="ABC transporter" evidence="6">
    <location>
        <begin position="27"/>
        <end position="276"/>
    </location>
</feature>
<gene>
    <name evidence="7" type="ORF">GCM10017559_01980</name>
</gene>
<dbReference type="Gene3D" id="3.40.50.300">
    <property type="entry name" value="P-loop containing nucleotide triphosphate hydrolases"/>
    <property type="match status" value="2"/>
</dbReference>
<evidence type="ECO:0000259" key="6">
    <source>
        <dbReference type="PROSITE" id="PS50893"/>
    </source>
</evidence>
<protein>
    <submittedName>
        <fullName evidence="7">ABC transporter ATP-binding protein</fullName>
    </submittedName>
</protein>
<feature type="region of interest" description="Disordered" evidence="5">
    <location>
        <begin position="283"/>
        <end position="310"/>
    </location>
</feature>